<proteinExistence type="predicted"/>
<evidence type="ECO:0000256" key="2">
    <source>
        <dbReference type="SAM" id="Phobius"/>
    </source>
</evidence>
<dbReference type="GO" id="GO:0004177">
    <property type="term" value="F:aminopeptidase activity"/>
    <property type="evidence" value="ECO:0007669"/>
    <property type="project" value="UniProtKB-KW"/>
</dbReference>
<dbReference type="InterPro" id="IPR022742">
    <property type="entry name" value="Hydrolase_4"/>
</dbReference>
<evidence type="ECO:0000259" key="3">
    <source>
        <dbReference type="Pfam" id="PF12146"/>
    </source>
</evidence>
<accession>A0A0G0HZW7</accession>
<evidence type="ECO:0000256" key="1">
    <source>
        <dbReference type="ARBA" id="ARBA00022801"/>
    </source>
</evidence>
<keyword evidence="4" id="KW-0031">Aminopeptidase</keyword>
<dbReference type="EMBL" id="LBTW01000027">
    <property type="protein sequence ID" value="KKQ48608.1"/>
    <property type="molecule type" value="Genomic_DNA"/>
</dbReference>
<dbReference type="InterPro" id="IPR050261">
    <property type="entry name" value="FrsA_esterase"/>
</dbReference>
<dbReference type="AlphaFoldDB" id="A0A0G0HZW7"/>
<gene>
    <name evidence="4" type="ORF">US67_C0027G0010</name>
</gene>
<reference evidence="4 5" key="1">
    <citation type="journal article" date="2015" name="Nature">
        <title>rRNA introns, odd ribosomes, and small enigmatic genomes across a large radiation of phyla.</title>
        <authorList>
            <person name="Brown C.T."/>
            <person name="Hug L.A."/>
            <person name="Thomas B.C."/>
            <person name="Sharon I."/>
            <person name="Castelle C.J."/>
            <person name="Singh A."/>
            <person name="Wilkins M.J."/>
            <person name="Williams K.H."/>
            <person name="Banfield J.F."/>
        </authorList>
    </citation>
    <scope>NUCLEOTIDE SEQUENCE [LARGE SCALE GENOMIC DNA]</scope>
</reference>
<dbReference type="GO" id="GO:0052689">
    <property type="term" value="F:carboxylic ester hydrolase activity"/>
    <property type="evidence" value="ECO:0007669"/>
    <property type="project" value="UniProtKB-ARBA"/>
</dbReference>
<organism evidence="4 5">
    <name type="scientific">Candidatus Woesebacteria bacterium GW2011_GWD1_38_10</name>
    <dbReference type="NCBI Taxonomy" id="1618592"/>
    <lineage>
        <taxon>Bacteria</taxon>
        <taxon>Candidatus Woeseibacteriota</taxon>
    </lineage>
</organism>
<keyword evidence="2" id="KW-0812">Transmembrane</keyword>
<evidence type="ECO:0000313" key="4">
    <source>
        <dbReference type="EMBL" id="KKQ48608.1"/>
    </source>
</evidence>
<dbReference type="InterPro" id="IPR029058">
    <property type="entry name" value="AB_hydrolase_fold"/>
</dbReference>
<name>A0A0G0HZW7_9BACT</name>
<feature type="domain" description="Serine aminopeptidase S33" evidence="3">
    <location>
        <begin position="125"/>
        <end position="218"/>
    </location>
</feature>
<sequence length="362" mass="40177">MTTKERSSKLHSFGFTLIATLLVVPLMTVGAYLALRSNNGNNVAVATTEKLTEKINIVPTPFPFQEMTIPALSSRTYESRLGSLEELSENVNYSSFLTSYDSDGLKINGLLTIPKTKNGGEKFPAIVFVHGYISPGEYKTSENYVSYMDYLAKSGFVVFKIDLRGHASSEGEAGGAYYSDDYIVDTLNAVEALRSSEFVDPDMIGLWGHSMGGNVVFRSFVAGNIPAVVIWAGAGYTYSDLQEYMINDNSYRPQPTDSPWSRERQKLRDTYGNFDSGHWFWKQIPATNYLDGVKGSVQLHHAVDDNVVSIEYSRNLIKVLDGSGIEHDLNEYQSGGHNLTGTSFNQAMQKTIDFFKDNLSSE</sequence>
<keyword evidence="2" id="KW-0472">Membrane</keyword>
<comment type="caution">
    <text evidence="4">The sequence shown here is derived from an EMBL/GenBank/DDBJ whole genome shotgun (WGS) entry which is preliminary data.</text>
</comment>
<keyword evidence="4" id="KW-0645">Protease</keyword>
<keyword evidence="1" id="KW-0378">Hydrolase</keyword>
<evidence type="ECO:0000313" key="5">
    <source>
        <dbReference type="Proteomes" id="UP000034366"/>
    </source>
</evidence>
<dbReference type="SUPFAM" id="SSF53474">
    <property type="entry name" value="alpha/beta-Hydrolases"/>
    <property type="match status" value="1"/>
</dbReference>
<protein>
    <submittedName>
        <fullName evidence="4">Dipeptidylaminopeptidase/acylaminoacyl-peptidase</fullName>
    </submittedName>
</protein>
<keyword evidence="2" id="KW-1133">Transmembrane helix</keyword>
<dbReference type="PANTHER" id="PTHR22946">
    <property type="entry name" value="DIENELACTONE HYDROLASE DOMAIN-CONTAINING PROTEIN-RELATED"/>
    <property type="match status" value="1"/>
</dbReference>
<feature type="transmembrane region" description="Helical" evidence="2">
    <location>
        <begin position="12"/>
        <end position="35"/>
    </location>
</feature>
<dbReference type="Pfam" id="PF12146">
    <property type="entry name" value="Hydrolase_4"/>
    <property type="match status" value="1"/>
</dbReference>
<dbReference type="Proteomes" id="UP000034366">
    <property type="component" value="Unassembled WGS sequence"/>
</dbReference>
<dbReference type="PANTHER" id="PTHR22946:SF9">
    <property type="entry name" value="POLYKETIDE TRANSFERASE AF380"/>
    <property type="match status" value="1"/>
</dbReference>
<dbReference type="Gene3D" id="3.40.50.1820">
    <property type="entry name" value="alpha/beta hydrolase"/>
    <property type="match status" value="1"/>
</dbReference>